<dbReference type="EMBL" id="JAOPKB010000001">
    <property type="protein sequence ID" value="MCU4971736.1"/>
    <property type="molecule type" value="Genomic_DNA"/>
</dbReference>
<dbReference type="EMBL" id="JAOPKA010000001">
    <property type="protein sequence ID" value="MCU4740133.1"/>
    <property type="molecule type" value="Genomic_DNA"/>
</dbReference>
<comment type="caution">
    <text evidence="2">The sequence shown here is derived from an EMBL/GenBank/DDBJ whole genome shotgun (WGS) entry which is preliminary data.</text>
</comment>
<feature type="compositionally biased region" description="Basic and acidic residues" evidence="1">
    <location>
        <begin position="9"/>
        <end position="39"/>
    </location>
</feature>
<evidence type="ECO:0000313" key="5">
    <source>
        <dbReference type="Proteomes" id="UP001321018"/>
    </source>
</evidence>
<dbReference type="Proteomes" id="UP001320972">
    <property type="component" value="Unassembled WGS sequence"/>
</dbReference>
<gene>
    <name evidence="3" type="ORF">OB955_03160</name>
    <name evidence="2" type="ORF">OB960_01795</name>
</gene>
<reference evidence="2 4" key="1">
    <citation type="submission" date="2022-09" db="EMBL/GenBank/DDBJ databases">
        <title>Enrichment on poylsaccharides allowed isolation of novel metabolic and taxonomic groups of Haloarchaea.</title>
        <authorList>
            <person name="Sorokin D.Y."/>
            <person name="Elcheninov A.G."/>
            <person name="Khizhniak T.V."/>
            <person name="Kolganova T.V."/>
            <person name="Kublanov I.V."/>
        </authorList>
    </citation>
    <scope>NUCLEOTIDE SEQUENCE</scope>
    <source>
        <strain evidence="3 4">AArc-m2/3/4</strain>
        <strain evidence="2">AArc-xg1-1</strain>
    </source>
</reference>
<dbReference type="RefSeq" id="WP_338001985.1">
    <property type="nucleotide sequence ID" value="NZ_JAOPKA010000001.1"/>
</dbReference>
<dbReference type="AlphaFoldDB" id="A0AAP2YWB0"/>
<accession>A0AAP2YWB0</accession>
<evidence type="ECO:0000313" key="2">
    <source>
        <dbReference type="EMBL" id="MCU4740133.1"/>
    </source>
</evidence>
<evidence type="ECO:0000313" key="4">
    <source>
        <dbReference type="Proteomes" id="UP001320972"/>
    </source>
</evidence>
<organism evidence="2 5">
    <name type="scientific">Natronoglomus mannanivorans</name>
    <dbReference type="NCBI Taxonomy" id="2979990"/>
    <lineage>
        <taxon>Archaea</taxon>
        <taxon>Methanobacteriati</taxon>
        <taxon>Methanobacteriota</taxon>
        <taxon>Stenosarchaea group</taxon>
        <taxon>Halobacteria</taxon>
        <taxon>Halobacteriales</taxon>
        <taxon>Natrialbaceae</taxon>
        <taxon>Natronoglomus</taxon>
    </lineage>
</organism>
<feature type="region of interest" description="Disordered" evidence="1">
    <location>
        <begin position="1"/>
        <end position="52"/>
    </location>
</feature>
<name>A0AAP2YWB0_9EURY</name>
<proteinExistence type="predicted"/>
<feature type="region of interest" description="Disordered" evidence="1">
    <location>
        <begin position="317"/>
        <end position="386"/>
    </location>
</feature>
<evidence type="ECO:0000256" key="1">
    <source>
        <dbReference type="SAM" id="MobiDB-lite"/>
    </source>
</evidence>
<feature type="compositionally biased region" description="Gly residues" evidence="1">
    <location>
        <begin position="335"/>
        <end position="348"/>
    </location>
</feature>
<evidence type="ECO:0000313" key="3">
    <source>
        <dbReference type="EMBL" id="MCU4971736.1"/>
    </source>
</evidence>
<feature type="compositionally biased region" description="Low complexity" evidence="1">
    <location>
        <begin position="324"/>
        <end position="334"/>
    </location>
</feature>
<dbReference type="Proteomes" id="UP001321018">
    <property type="component" value="Unassembled WGS sequence"/>
</dbReference>
<keyword evidence="4" id="KW-1185">Reference proteome</keyword>
<sequence length="455" mass="50277">MDDETPNTPDERQMTTDRDRIRSWVEKRDAVPAARHEGGAESTTGEHTFVHRDDVGDEYEERSWDEFFETFESDDMVFIYHDEASTTDLESFELAERDAVMDRAALENDQVEEALRTGETVTTELVETRVVEREIVETETIESEVVDTEILEREIVSSELLDREVIDVAFVDDDTLEVIVDETRTDTIEEIEQLTVESKIVDVDVDIEEHEESSTDEFEASVADETIHQAILESDVVRATTDTDEMLGQGRIRTDREGETIESRLIERQTVEEEIRDRREMMYTLEESEIVETEVFGSTVLDAELVDIEEYGDVSGAGMGVGTGEETAGTADAGGHSGGRTSGAGAEAGAGTDSGLDTEAAAQTDAGSEPDADHPTATIELTDDDQGKDVVDAMGEQVGIVADVEADTVYIDPEPGFTDRLKARFGWGEPDQDAYPVNSSQIKEVTDDEVVLEGE</sequence>
<protein>
    <submittedName>
        <fullName evidence="2">Uncharacterized protein</fullName>
    </submittedName>
</protein>